<dbReference type="AlphaFoldDB" id="A0AAV5M5E4"/>
<reference evidence="1 2" key="1">
    <citation type="journal article" date="2021" name="Commun. Biol.">
        <title>The genome of Shorea leprosula (Dipterocarpaceae) highlights the ecological relevance of drought in aseasonal tropical rainforests.</title>
        <authorList>
            <person name="Ng K.K.S."/>
            <person name="Kobayashi M.J."/>
            <person name="Fawcett J.A."/>
            <person name="Hatakeyama M."/>
            <person name="Paape T."/>
            <person name="Ng C.H."/>
            <person name="Ang C.C."/>
            <person name="Tnah L.H."/>
            <person name="Lee C.T."/>
            <person name="Nishiyama T."/>
            <person name="Sese J."/>
            <person name="O'Brien M.J."/>
            <person name="Copetti D."/>
            <person name="Mohd Noor M.I."/>
            <person name="Ong R.C."/>
            <person name="Putra M."/>
            <person name="Sireger I.Z."/>
            <person name="Indrioko S."/>
            <person name="Kosugi Y."/>
            <person name="Izuno A."/>
            <person name="Isagi Y."/>
            <person name="Lee S.L."/>
            <person name="Shimizu K.K."/>
        </authorList>
    </citation>
    <scope>NUCLEOTIDE SEQUENCE [LARGE SCALE GENOMIC DNA]</scope>
    <source>
        <strain evidence="1">214</strain>
    </source>
</reference>
<protein>
    <submittedName>
        <fullName evidence="1">Uncharacterized protein</fullName>
    </submittedName>
</protein>
<dbReference type="Proteomes" id="UP001054252">
    <property type="component" value="Unassembled WGS sequence"/>
</dbReference>
<organism evidence="1 2">
    <name type="scientific">Rubroshorea leprosula</name>
    <dbReference type="NCBI Taxonomy" id="152421"/>
    <lineage>
        <taxon>Eukaryota</taxon>
        <taxon>Viridiplantae</taxon>
        <taxon>Streptophyta</taxon>
        <taxon>Embryophyta</taxon>
        <taxon>Tracheophyta</taxon>
        <taxon>Spermatophyta</taxon>
        <taxon>Magnoliopsida</taxon>
        <taxon>eudicotyledons</taxon>
        <taxon>Gunneridae</taxon>
        <taxon>Pentapetalae</taxon>
        <taxon>rosids</taxon>
        <taxon>malvids</taxon>
        <taxon>Malvales</taxon>
        <taxon>Dipterocarpaceae</taxon>
        <taxon>Rubroshorea</taxon>
    </lineage>
</organism>
<comment type="caution">
    <text evidence="1">The sequence shown here is derived from an EMBL/GenBank/DDBJ whole genome shotgun (WGS) entry which is preliminary data.</text>
</comment>
<proteinExistence type="predicted"/>
<accession>A0AAV5M5E4</accession>
<gene>
    <name evidence="1" type="ORF">SLEP1_g51330</name>
</gene>
<name>A0AAV5M5E4_9ROSI</name>
<sequence>MFADLGSWCRNWSTTKQKLEFRNLVFQGFKKSEFVDHREIGNISGYVLKQVIGGLQLLE</sequence>
<dbReference type="EMBL" id="BPVZ01000177">
    <property type="protein sequence ID" value="GKV44111.1"/>
    <property type="molecule type" value="Genomic_DNA"/>
</dbReference>
<evidence type="ECO:0000313" key="2">
    <source>
        <dbReference type="Proteomes" id="UP001054252"/>
    </source>
</evidence>
<evidence type="ECO:0000313" key="1">
    <source>
        <dbReference type="EMBL" id="GKV44111.1"/>
    </source>
</evidence>
<keyword evidence="2" id="KW-1185">Reference proteome</keyword>